<reference evidence="1 2" key="1">
    <citation type="submission" date="2020-08" db="EMBL/GenBank/DDBJ databases">
        <title>Genomic Encyclopedia of Type Strains, Phase III (KMG-III): the genomes of soil and plant-associated and newly described type strains.</title>
        <authorList>
            <person name="Whitman W."/>
        </authorList>
    </citation>
    <scope>NUCLEOTIDE SEQUENCE [LARGE SCALE GENOMIC DNA]</scope>
    <source>
        <strain evidence="1 2">CECT 7015</strain>
    </source>
</reference>
<protein>
    <submittedName>
        <fullName evidence="1">Uncharacterized protein</fullName>
    </submittedName>
</protein>
<evidence type="ECO:0000313" key="2">
    <source>
        <dbReference type="Proteomes" id="UP000554520"/>
    </source>
</evidence>
<proteinExistence type="predicted"/>
<dbReference type="AlphaFoldDB" id="A0A839U898"/>
<comment type="caution">
    <text evidence="1">The sequence shown here is derived from an EMBL/GenBank/DDBJ whole genome shotgun (WGS) entry which is preliminary data.</text>
</comment>
<dbReference type="EMBL" id="JACHXN010000009">
    <property type="protein sequence ID" value="MBB3146727.1"/>
    <property type="molecule type" value="Genomic_DNA"/>
</dbReference>
<gene>
    <name evidence="1" type="ORF">FHS21_003143</name>
</gene>
<dbReference type="Proteomes" id="UP000554520">
    <property type="component" value="Unassembled WGS sequence"/>
</dbReference>
<sequence length="53" mass="6110">MVIRFIMLQVRISYTATPPVASKAYRYGPIYDNGCSSDIMANARDQWRTERPV</sequence>
<accession>A0A839U898</accession>
<keyword evidence="2" id="KW-1185">Reference proteome</keyword>
<organism evidence="1 2">
    <name type="scientific">Phyllobacterium trifolii</name>
    <dbReference type="NCBI Taxonomy" id="300193"/>
    <lineage>
        <taxon>Bacteria</taxon>
        <taxon>Pseudomonadati</taxon>
        <taxon>Pseudomonadota</taxon>
        <taxon>Alphaproteobacteria</taxon>
        <taxon>Hyphomicrobiales</taxon>
        <taxon>Phyllobacteriaceae</taxon>
        <taxon>Phyllobacterium</taxon>
    </lineage>
</organism>
<name>A0A839U898_9HYPH</name>
<evidence type="ECO:0000313" key="1">
    <source>
        <dbReference type="EMBL" id="MBB3146727.1"/>
    </source>
</evidence>